<protein>
    <submittedName>
        <fullName evidence="1">Uncharacterized protein</fullName>
    </submittedName>
</protein>
<keyword evidence="2" id="KW-1185">Reference proteome</keyword>
<dbReference type="AlphaFoldDB" id="A0A8X6SPF6"/>
<dbReference type="Proteomes" id="UP000887159">
    <property type="component" value="Unassembled WGS sequence"/>
</dbReference>
<comment type="caution">
    <text evidence="1">The sequence shown here is derived from an EMBL/GenBank/DDBJ whole genome shotgun (WGS) entry which is preliminary data.</text>
</comment>
<reference evidence="1" key="1">
    <citation type="submission" date="2020-08" db="EMBL/GenBank/DDBJ databases">
        <title>Multicomponent nature underlies the extraordinary mechanical properties of spider dragline silk.</title>
        <authorList>
            <person name="Kono N."/>
            <person name="Nakamura H."/>
            <person name="Mori M."/>
            <person name="Yoshida Y."/>
            <person name="Ohtoshi R."/>
            <person name="Malay A.D."/>
            <person name="Moran D.A.P."/>
            <person name="Tomita M."/>
            <person name="Numata K."/>
            <person name="Arakawa K."/>
        </authorList>
    </citation>
    <scope>NUCLEOTIDE SEQUENCE</scope>
</reference>
<organism evidence="1 2">
    <name type="scientific">Trichonephila clavipes</name>
    <name type="common">Golden silk orbweaver</name>
    <name type="synonym">Nephila clavipes</name>
    <dbReference type="NCBI Taxonomy" id="2585209"/>
    <lineage>
        <taxon>Eukaryota</taxon>
        <taxon>Metazoa</taxon>
        <taxon>Ecdysozoa</taxon>
        <taxon>Arthropoda</taxon>
        <taxon>Chelicerata</taxon>
        <taxon>Arachnida</taxon>
        <taxon>Araneae</taxon>
        <taxon>Araneomorphae</taxon>
        <taxon>Entelegynae</taxon>
        <taxon>Araneoidea</taxon>
        <taxon>Nephilidae</taxon>
        <taxon>Trichonephila</taxon>
    </lineage>
</organism>
<accession>A0A8X6SPF6</accession>
<evidence type="ECO:0000313" key="2">
    <source>
        <dbReference type="Proteomes" id="UP000887159"/>
    </source>
</evidence>
<name>A0A8X6SPF6_TRICX</name>
<proteinExistence type="predicted"/>
<sequence>MKLPLERWHNTIACLQDSLENTENCVPIGNQFSFRSVPLHSELRQCSSDALYRNAFSEAPILFSVIQDERMLLCCSNTEYLPPTTNCFDSEQWVLYLEVELEILPILKHIPEVVYHQDRV</sequence>
<dbReference type="EMBL" id="BMAU01021334">
    <property type="protein sequence ID" value="GFY15178.1"/>
    <property type="molecule type" value="Genomic_DNA"/>
</dbReference>
<gene>
    <name evidence="1" type="ORF">TNCV_1569911</name>
</gene>
<evidence type="ECO:0000313" key="1">
    <source>
        <dbReference type="EMBL" id="GFY15178.1"/>
    </source>
</evidence>